<feature type="repeat" description="WD" evidence="1">
    <location>
        <begin position="58"/>
        <end position="99"/>
    </location>
</feature>
<protein>
    <submittedName>
        <fullName evidence="2">Uncharacterized protein</fullName>
    </submittedName>
</protein>
<keyword evidence="1" id="KW-0853">WD repeat</keyword>
<accession>A0A6S6SY93</accession>
<dbReference type="PROSITE" id="PS50294">
    <property type="entry name" value="WD_REPEATS_REGION"/>
    <property type="match status" value="1"/>
</dbReference>
<gene>
    <name evidence="2" type="ORF">HELGO_WM36339</name>
</gene>
<dbReference type="SMART" id="SM00320">
    <property type="entry name" value="WD40"/>
    <property type="match status" value="3"/>
</dbReference>
<evidence type="ECO:0000313" key="2">
    <source>
        <dbReference type="EMBL" id="CAA6811074.1"/>
    </source>
</evidence>
<dbReference type="PROSITE" id="PS50082">
    <property type="entry name" value="WD_REPEATS_2"/>
    <property type="match status" value="1"/>
</dbReference>
<dbReference type="InterPro" id="IPR015943">
    <property type="entry name" value="WD40/YVTN_repeat-like_dom_sf"/>
</dbReference>
<dbReference type="Pfam" id="PF00400">
    <property type="entry name" value="WD40"/>
    <property type="match status" value="1"/>
</dbReference>
<sequence>LTKSLAQTFFAPEKTRGFVSLAISPDSKYLAAGLRTHVEEENGIEIWSLDSKKHFKSLKGHQAPVSSIGFDRNSSRLVSGASDGNIGVWNFVTGSRTHDFTALNTLNGHSKNKVRSVEFTNSSEEIIAVTESGETTLWNLTKNILANTLIGGPRGTWVSDDHINNRFLRGDDGSLIAQQHQDVPPAPLPPSGLANEDKLILTASRQIVRVGRNGGKFQLHVSNGGSKPSYWIQAAQLERGEVPITLIPSRLTKLDVGQEGVLDLRIVPHSSMPYVKQKKLNLKLELVTKAGSHFPITIPVELFDVGIRNVSESRGR</sequence>
<feature type="non-terminal residue" evidence="2">
    <location>
        <position position="1"/>
    </location>
</feature>
<dbReference type="InterPro" id="IPR001680">
    <property type="entry name" value="WD40_rpt"/>
</dbReference>
<dbReference type="PANTHER" id="PTHR19879">
    <property type="entry name" value="TRANSCRIPTION INITIATION FACTOR TFIID"/>
    <property type="match status" value="1"/>
</dbReference>
<dbReference type="PANTHER" id="PTHR19879:SF9">
    <property type="entry name" value="TRANSCRIPTION INITIATION FACTOR TFIID SUBUNIT 5"/>
    <property type="match status" value="1"/>
</dbReference>
<proteinExistence type="predicted"/>
<reference evidence="2" key="1">
    <citation type="submission" date="2020-01" db="EMBL/GenBank/DDBJ databases">
        <authorList>
            <person name="Meier V. D."/>
            <person name="Meier V D."/>
        </authorList>
    </citation>
    <scope>NUCLEOTIDE SEQUENCE</scope>
    <source>
        <strain evidence="2">HLG_WM_MAG_07</strain>
    </source>
</reference>
<dbReference type="EMBL" id="CACVAY010000048">
    <property type="protein sequence ID" value="CAA6811074.1"/>
    <property type="molecule type" value="Genomic_DNA"/>
</dbReference>
<dbReference type="Gene3D" id="2.130.10.10">
    <property type="entry name" value="YVTN repeat-like/Quinoprotein amine dehydrogenase"/>
    <property type="match status" value="1"/>
</dbReference>
<dbReference type="InterPro" id="IPR036322">
    <property type="entry name" value="WD40_repeat_dom_sf"/>
</dbReference>
<dbReference type="AlphaFoldDB" id="A0A6S6SY93"/>
<organism evidence="2">
    <name type="scientific">uncultured Thiotrichaceae bacterium</name>
    <dbReference type="NCBI Taxonomy" id="298394"/>
    <lineage>
        <taxon>Bacteria</taxon>
        <taxon>Pseudomonadati</taxon>
        <taxon>Pseudomonadota</taxon>
        <taxon>Gammaproteobacteria</taxon>
        <taxon>Thiotrichales</taxon>
        <taxon>Thiotrichaceae</taxon>
        <taxon>environmental samples</taxon>
    </lineage>
</organism>
<evidence type="ECO:0000256" key="1">
    <source>
        <dbReference type="PROSITE-ProRule" id="PRU00221"/>
    </source>
</evidence>
<name>A0A6S6SY93_9GAMM</name>
<dbReference type="SUPFAM" id="SSF50978">
    <property type="entry name" value="WD40 repeat-like"/>
    <property type="match status" value="1"/>
</dbReference>